<dbReference type="PANTHER" id="PTHR43157">
    <property type="entry name" value="PHOSPHATIDYLINOSITOL-GLYCAN BIOSYNTHESIS CLASS F PROTEIN-RELATED"/>
    <property type="match status" value="1"/>
</dbReference>
<comment type="caution">
    <text evidence="2">The sequence shown here is derived from an EMBL/GenBank/DDBJ whole genome shotgun (WGS) entry which is preliminary data.</text>
</comment>
<accession>A0A6S7K1K4</accession>
<protein>
    <submittedName>
        <fullName evidence="2">Uncharacterized protein</fullName>
    </submittedName>
</protein>
<dbReference type="AlphaFoldDB" id="A0A6S7K1K4"/>
<organism evidence="2 3">
    <name type="scientific">Paramuricea clavata</name>
    <name type="common">Red gorgonian</name>
    <name type="synonym">Violescent sea-whip</name>
    <dbReference type="NCBI Taxonomy" id="317549"/>
    <lineage>
        <taxon>Eukaryota</taxon>
        <taxon>Metazoa</taxon>
        <taxon>Cnidaria</taxon>
        <taxon>Anthozoa</taxon>
        <taxon>Octocorallia</taxon>
        <taxon>Malacalcyonacea</taxon>
        <taxon>Plexauridae</taxon>
        <taxon>Paramuricea</taxon>
    </lineage>
</organism>
<evidence type="ECO:0000256" key="1">
    <source>
        <dbReference type="ARBA" id="ARBA00023002"/>
    </source>
</evidence>
<sequence>MGFSLFNKIYRIKPSEMSRIALVGACGALVWLLRRYFSGAVCQNNVNLRGKTALITGGNTGLGKATALTLAQKGARVILACRSLKRGDKAASEIRSQVENAQVAVYFLDLSSLNSVRKFVQDFVRTENGLHILINNAGIYGCPHWKSEDGYEMQFAVNHLGHFLLTNLLMDTLAQSAPSRVLVVTSSLHKRGTIEFDDLSGDKDYKPRKAYAQSKLANLLFAHELNKRLPSGVTVNSLHPGIVWTELARYSTFNPILRYLAYPLLLLILKTPWQGAQTTTYCATEPSLQEVSGLYFGDCKQEECAQHAKDDGTAKKLWEVSEKMTGLHQE</sequence>
<dbReference type="OrthoDB" id="191139at2759"/>
<keyword evidence="1" id="KW-0560">Oxidoreductase</keyword>
<dbReference type="PRINTS" id="PR00081">
    <property type="entry name" value="GDHRDH"/>
</dbReference>
<dbReference type="SUPFAM" id="SSF51735">
    <property type="entry name" value="NAD(P)-binding Rossmann-fold domains"/>
    <property type="match status" value="1"/>
</dbReference>
<dbReference type="InterPro" id="IPR036291">
    <property type="entry name" value="NAD(P)-bd_dom_sf"/>
</dbReference>
<dbReference type="Proteomes" id="UP001152795">
    <property type="component" value="Unassembled WGS sequence"/>
</dbReference>
<dbReference type="Pfam" id="PF00106">
    <property type="entry name" value="adh_short"/>
    <property type="match status" value="1"/>
</dbReference>
<dbReference type="EMBL" id="CACRXK020022930">
    <property type="protein sequence ID" value="CAB4037308.1"/>
    <property type="molecule type" value="Genomic_DNA"/>
</dbReference>
<evidence type="ECO:0000313" key="3">
    <source>
        <dbReference type="Proteomes" id="UP001152795"/>
    </source>
</evidence>
<dbReference type="PANTHER" id="PTHR43157:SF72">
    <property type="entry name" value="RETINOL DEHYDROGENASE 14"/>
    <property type="match status" value="1"/>
</dbReference>
<proteinExistence type="predicted"/>
<gene>
    <name evidence="2" type="ORF">PACLA_8A012661</name>
</gene>
<dbReference type="GO" id="GO:0016491">
    <property type="term" value="F:oxidoreductase activity"/>
    <property type="evidence" value="ECO:0007669"/>
    <property type="project" value="UniProtKB-KW"/>
</dbReference>
<name>A0A6S7K1K4_PARCT</name>
<reference evidence="2" key="1">
    <citation type="submission" date="2020-04" db="EMBL/GenBank/DDBJ databases">
        <authorList>
            <person name="Alioto T."/>
            <person name="Alioto T."/>
            <person name="Gomez Garrido J."/>
        </authorList>
    </citation>
    <scope>NUCLEOTIDE SEQUENCE</scope>
    <source>
        <strain evidence="2">A484AB</strain>
    </source>
</reference>
<dbReference type="Gene3D" id="3.40.50.720">
    <property type="entry name" value="NAD(P)-binding Rossmann-like Domain"/>
    <property type="match status" value="1"/>
</dbReference>
<dbReference type="InterPro" id="IPR002347">
    <property type="entry name" value="SDR_fam"/>
</dbReference>
<evidence type="ECO:0000313" key="2">
    <source>
        <dbReference type="EMBL" id="CAB4037308.1"/>
    </source>
</evidence>
<keyword evidence="3" id="KW-1185">Reference proteome</keyword>